<dbReference type="EMBL" id="CADEPI010000659">
    <property type="protein sequence ID" value="CAB3387978.1"/>
    <property type="molecule type" value="Genomic_DNA"/>
</dbReference>
<evidence type="ECO:0000313" key="1">
    <source>
        <dbReference type="EMBL" id="CAB3387978.1"/>
    </source>
</evidence>
<protein>
    <recommendedName>
        <fullName evidence="3">F-box domain-containing protein</fullName>
    </recommendedName>
</protein>
<comment type="caution">
    <text evidence="1">The sequence shown here is derived from an EMBL/GenBank/DDBJ whole genome shotgun (WGS) entry which is preliminary data.</text>
</comment>
<evidence type="ECO:0008006" key="3">
    <source>
        <dbReference type="Google" id="ProtNLM"/>
    </source>
</evidence>
<evidence type="ECO:0000313" key="2">
    <source>
        <dbReference type="Proteomes" id="UP000494165"/>
    </source>
</evidence>
<dbReference type="Proteomes" id="UP000494165">
    <property type="component" value="Unassembled WGS sequence"/>
</dbReference>
<reference evidence="1 2" key="1">
    <citation type="submission" date="2020-04" db="EMBL/GenBank/DDBJ databases">
        <authorList>
            <person name="Alioto T."/>
            <person name="Alioto T."/>
            <person name="Gomez Garrido J."/>
        </authorList>
    </citation>
    <scope>NUCLEOTIDE SEQUENCE [LARGE SCALE GENOMIC DNA]</scope>
</reference>
<dbReference type="Gene3D" id="3.80.10.10">
    <property type="entry name" value="Ribonuclease Inhibitor"/>
    <property type="match status" value="1"/>
</dbReference>
<keyword evidence="2" id="KW-1185">Reference proteome</keyword>
<dbReference type="InterPro" id="IPR032675">
    <property type="entry name" value="LRR_dom_sf"/>
</dbReference>
<sequence>MDIFELRQVLRQLTKPRIKKRELASSSLRSLAMQAIVSDANFYWIMGSITRCNPFSPLPDTVKTELLGALLKRQDSVNTEEHGTVSAIQWLLNPTVTKFTFPHFHFRESRYSDLWKVLTLRCPHLQTVSWTLGGSNRNVAHRANFFSSMVQFRDLQAIHMHDFICDDLDLCRLAANLPKLRSLDICFSSDVSSLGINALSKLEYLQDLQFGLNAGKDDTVEMFFLLCIQRLPTLHSIQFKLLYTSSIRHTCKFTASALRRIREELTLSLKTLFLEGETNPPPYLLLPNLEMLYLLKPSTEFFPDERFSKLTELSLHDADPNVCDRILRSVGRQLQTLSISVTETLTLDVLVRECPNLEQLSIEQDEKDIVFHEPFTLKKLRKLHVSIKDFEANHLAQNFQPGLLMALLRCPRLHDVSFDCTNLSEEDAAAINFAVLNNSILQQVESFVYHTARKSEVFEEFQEQYAEYIKRIQTLLINVAMYCPRVTNAL</sequence>
<dbReference type="AlphaFoldDB" id="A0A8S1E4W4"/>
<accession>A0A8S1E4W4</accession>
<proteinExistence type="predicted"/>
<name>A0A8S1E4W4_9INSE</name>
<organism evidence="1 2">
    <name type="scientific">Cloeon dipterum</name>
    <dbReference type="NCBI Taxonomy" id="197152"/>
    <lineage>
        <taxon>Eukaryota</taxon>
        <taxon>Metazoa</taxon>
        <taxon>Ecdysozoa</taxon>
        <taxon>Arthropoda</taxon>
        <taxon>Hexapoda</taxon>
        <taxon>Insecta</taxon>
        <taxon>Pterygota</taxon>
        <taxon>Palaeoptera</taxon>
        <taxon>Ephemeroptera</taxon>
        <taxon>Pisciforma</taxon>
        <taxon>Baetidae</taxon>
        <taxon>Cloeon</taxon>
    </lineage>
</organism>
<dbReference type="SUPFAM" id="SSF52047">
    <property type="entry name" value="RNI-like"/>
    <property type="match status" value="1"/>
</dbReference>
<gene>
    <name evidence="1" type="ORF">CLODIP_2_CD09318</name>
</gene>